<accession>A0ABN3S953</accession>
<dbReference type="RefSeq" id="WP_344579191.1">
    <property type="nucleotide sequence ID" value="NZ_BAAARK010000015.1"/>
</dbReference>
<name>A0ABN3S953_9ACTN</name>
<gene>
    <name evidence="14" type="ORF">GCM10009864_46850</name>
</gene>
<evidence type="ECO:0000256" key="6">
    <source>
        <dbReference type="ARBA" id="ARBA00022723"/>
    </source>
</evidence>
<evidence type="ECO:0000256" key="2">
    <source>
        <dbReference type="ARBA" id="ARBA00004141"/>
    </source>
</evidence>
<dbReference type="Proteomes" id="UP001500994">
    <property type="component" value="Unassembled WGS sequence"/>
</dbReference>
<keyword evidence="11 12" id="KW-0472">Membrane</keyword>
<evidence type="ECO:0000256" key="8">
    <source>
        <dbReference type="ARBA" id="ARBA00022786"/>
    </source>
</evidence>
<evidence type="ECO:0000256" key="10">
    <source>
        <dbReference type="ARBA" id="ARBA00022989"/>
    </source>
</evidence>
<dbReference type="Pfam" id="PF12483">
    <property type="entry name" value="GIDE"/>
    <property type="match status" value="1"/>
</dbReference>
<evidence type="ECO:0000313" key="15">
    <source>
        <dbReference type="Proteomes" id="UP001500994"/>
    </source>
</evidence>
<evidence type="ECO:0000256" key="4">
    <source>
        <dbReference type="ARBA" id="ARBA00022679"/>
    </source>
</evidence>
<keyword evidence="8" id="KW-0833">Ubl conjugation pathway</keyword>
<keyword evidence="7" id="KW-0863">Zinc-finger</keyword>
<comment type="caution">
    <text evidence="14">The sequence shown here is derived from an EMBL/GenBank/DDBJ whole genome shotgun (WGS) entry which is preliminary data.</text>
</comment>
<keyword evidence="6" id="KW-0479">Metal-binding</keyword>
<evidence type="ECO:0000256" key="7">
    <source>
        <dbReference type="ARBA" id="ARBA00022771"/>
    </source>
</evidence>
<proteinExistence type="predicted"/>
<sequence>MIWVGLVGLVVAGCCAFLARLANTRARVMERTETLPVEEVRALHEAAATAAGAGHFRYRCEVVGQARPHKNGALRSELENAECVWHRHKITRKYEERYRDGNGNRRRRTSTEVVSAHTSSTAFFVEDATGRLVIRPGDEDFIGAEKVLDRFDPHADGGNRLNIGPLSLNLGGGNGTLGYRREEWIVRPGSRCYVHGEASDTGGGLALGAPAEGGVFVLSLKSEEELLRAENHRVLGYGIGAGLAALAGAVLLVLGLIH</sequence>
<feature type="domain" description="E3 Ubiquitin ligase MUL1-like" evidence="13">
    <location>
        <begin position="95"/>
        <end position="245"/>
    </location>
</feature>
<keyword evidence="5 12" id="KW-0812">Transmembrane</keyword>
<organism evidence="14 15">
    <name type="scientific">Streptomyces lunalinharesii</name>
    <dbReference type="NCBI Taxonomy" id="333384"/>
    <lineage>
        <taxon>Bacteria</taxon>
        <taxon>Bacillati</taxon>
        <taxon>Actinomycetota</taxon>
        <taxon>Actinomycetes</taxon>
        <taxon>Kitasatosporales</taxon>
        <taxon>Streptomycetaceae</taxon>
        <taxon>Streptomyces</taxon>
    </lineage>
</organism>
<keyword evidence="4" id="KW-0808">Transferase</keyword>
<dbReference type="InterPro" id="IPR022170">
    <property type="entry name" value="MUL1-like"/>
</dbReference>
<protein>
    <recommendedName>
        <fullName evidence="3">RING-type E3 ubiquitin transferase</fullName>
        <ecNumber evidence="3">2.3.2.27</ecNumber>
    </recommendedName>
</protein>
<evidence type="ECO:0000256" key="3">
    <source>
        <dbReference type="ARBA" id="ARBA00012483"/>
    </source>
</evidence>
<keyword evidence="15" id="KW-1185">Reference proteome</keyword>
<keyword evidence="10 12" id="KW-1133">Transmembrane helix</keyword>
<feature type="transmembrane region" description="Helical" evidence="12">
    <location>
        <begin position="234"/>
        <end position="257"/>
    </location>
</feature>
<keyword evidence="9" id="KW-0862">Zinc</keyword>
<evidence type="ECO:0000256" key="5">
    <source>
        <dbReference type="ARBA" id="ARBA00022692"/>
    </source>
</evidence>
<evidence type="ECO:0000256" key="1">
    <source>
        <dbReference type="ARBA" id="ARBA00000900"/>
    </source>
</evidence>
<evidence type="ECO:0000313" key="14">
    <source>
        <dbReference type="EMBL" id="GAA2671181.1"/>
    </source>
</evidence>
<dbReference type="EMBL" id="BAAARK010000015">
    <property type="protein sequence ID" value="GAA2671181.1"/>
    <property type="molecule type" value="Genomic_DNA"/>
</dbReference>
<comment type="subcellular location">
    <subcellularLocation>
        <location evidence="2">Membrane</location>
        <topology evidence="2">Multi-pass membrane protein</topology>
    </subcellularLocation>
</comment>
<evidence type="ECO:0000259" key="13">
    <source>
        <dbReference type="Pfam" id="PF12483"/>
    </source>
</evidence>
<evidence type="ECO:0000256" key="11">
    <source>
        <dbReference type="ARBA" id="ARBA00023136"/>
    </source>
</evidence>
<comment type="catalytic activity">
    <reaction evidence="1">
        <text>S-ubiquitinyl-[E2 ubiquitin-conjugating enzyme]-L-cysteine + [acceptor protein]-L-lysine = [E2 ubiquitin-conjugating enzyme]-L-cysteine + N(6)-ubiquitinyl-[acceptor protein]-L-lysine.</text>
        <dbReference type="EC" id="2.3.2.27"/>
    </reaction>
</comment>
<dbReference type="EC" id="2.3.2.27" evidence="3"/>
<evidence type="ECO:0000256" key="9">
    <source>
        <dbReference type="ARBA" id="ARBA00022833"/>
    </source>
</evidence>
<evidence type="ECO:0000256" key="12">
    <source>
        <dbReference type="SAM" id="Phobius"/>
    </source>
</evidence>
<reference evidence="14 15" key="1">
    <citation type="journal article" date="2019" name="Int. J. Syst. Evol. Microbiol.">
        <title>The Global Catalogue of Microorganisms (GCM) 10K type strain sequencing project: providing services to taxonomists for standard genome sequencing and annotation.</title>
        <authorList>
            <consortium name="The Broad Institute Genomics Platform"/>
            <consortium name="The Broad Institute Genome Sequencing Center for Infectious Disease"/>
            <person name="Wu L."/>
            <person name="Ma J."/>
        </authorList>
    </citation>
    <scope>NUCLEOTIDE SEQUENCE [LARGE SCALE GENOMIC DNA]</scope>
    <source>
        <strain evidence="14 15">JCM 16374</strain>
    </source>
</reference>